<feature type="region of interest" description="Disordered" evidence="1">
    <location>
        <begin position="27"/>
        <end position="92"/>
    </location>
</feature>
<gene>
    <name evidence="2" type="ORF">BGAL_0020g00190</name>
</gene>
<comment type="caution">
    <text evidence="2">The sequence shown here is derived from an EMBL/GenBank/DDBJ whole genome shotgun (WGS) entry which is preliminary data.</text>
</comment>
<evidence type="ECO:0000256" key="1">
    <source>
        <dbReference type="SAM" id="MobiDB-lite"/>
    </source>
</evidence>
<dbReference type="OrthoDB" id="3474821at2759"/>
<dbReference type="Proteomes" id="UP000308671">
    <property type="component" value="Unassembled WGS sequence"/>
</dbReference>
<evidence type="ECO:0000313" key="3">
    <source>
        <dbReference type="Proteomes" id="UP000308671"/>
    </source>
</evidence>
<feature type="compositionally biased region" description="Polar residues" evidence="1">
    <location>
        <begin position="61"/>
        <end position="91"/>
    </location>
</feature>
<name>A0A4S8RDX4_9HELO</name>
<proteinExistence type="predicted"/>
<evidence type="ECO:0000313" key="2">
    <source>
        <dbReference type="EMBL" id="THV54765.1"/>
    </source>
</evidence>
<feature type="compositionally biased region" description="Polar residues" evidence="1">
    <location>
        <begin position="29"/>
        <end position="44"/>
    </location>
</feature>
<reference evidence="2 3" key="1">
    <citation type="submission" date="2017-12" db="EMBL/GenBank/DDBJ databases">
        <title>Comparative genomics of Botrytis spp.</title>
        <authorList>
            <person name="Valero-Jimenez C.A."/>
            <person name="Tapia P."/>
            <person name="Veloso J."/>
            <person name="Silva-Moreno E."/>
            <person name="Staats M."/>
            <person name="Valdes J.H."/>
            <person name="Van Kan J.A.L."/>
        </authorList>
    </citation>
    <scope>NUCLEOTIDE SEQUENCE [LARGE SCALE GENOMIC DNA]</scope>
    <source>
        <strain evidence="2 3">MUCL435</strain>
    </source>
</reference>
<accession>A0A4S8RDX4</accession>
<dbReference type="AlphaFoldDB" id="A0A4S8RDX4"/>
<organism evidence="2 3">
    <name type="scientific">Botrytis galanthina</name>
    <dbReference type="NCBI Taxonomy" id="278940"/>
    <lineage>
        <taxon>Eukaryota</taxon>
        <taxon>Fungi</taxon>
        <taxon>Dikarya</taxon>
        <taxon>Ascomycota</taxon>
        <taxon>Pezizomycotina</taxon>
        <taxon>Leotiomycetes</taxon>
        <taxon>Helotiales</taxon>
        <taxon>Sclerotiniaceae</taxon>
        <taxon>Botrytis</taxon>
    </lineage>
</organism>
<sequence length="173" mass="18665">MSSSTSQMAGGPIISISDMDNFMKLGELAQSTRSQRPIKKTSSMDFDLLRASGDAARQRRGSNASEASSTCDTPTYTPRSSSLPSARSTPCASPLLQPMGTCESGYDFMVPVHPPTPWKNTSHPTSGFDRNCFGRDRDSFTGLDINVGSPFEIHSPFKIGMASELRIVDANGY</sequence>
<dbReference type="EMBL" id="PQXL01000020">
    <property type="protein sequence ID" value="THV54765.1"/>
    <property type="molecule type" value="Genomic_DNA"/>
</dbReference>
<protein>
    <submittedName>
        <fullName evidence="2">Uncharacterized protein</fullName>
    </submittedName>
</protein>
<keyword evidence="3" id="KW-1185">Reference proteome</keyword>